<comment type="caution">
    <text evidence="1">The sequence shown here is derived from an EMBL/GenBank/DDBJ whole genome shotgun (WGS) entry which is preliminary data.</text>
</comment>
<dbReference type="Proteomes" id="UP001153331">
    <property type="component" value="Unassembled WGS sequence"/>
</dbReference>
<dbReference type="EMBL" id="JAPHNI010000011">
    <property type="protein sequence ID" value="KAJ8118724.1"/>
    <property type="molecule type" value="Genomic_DNA"/>
</dbReference>
<sequence length="186" mass="20550">MELIPHVPTTPDGKADAIWIFAAVMLLNILSDRTCPTWALDFLPDEESIAALVSSMFDFIFAPGFRDLFSADLLPSVLWLTTDTEACHRTIPQGFPDGFGIYLLTLPKVMPTGTTKYCVYTIALALMSPQSSLRAECVHSPVYSPLRIGAVAMTLTAVVTNLSRIAAPQRTFWPANTRRNHRYSEA</sequence>
<keyword evidence="2" id="KW-1185">Reference proteome</keyword>
<gene>
    <name evidence="1" type="ORF">OPT61_g329</name>
</gene>
<proteinExistence type="predicted"/>
<reference evidence="1" key="1">
    <citation type="submission" date="2022-11" db="EMBL/GenBank/DDBJ databases">
        <title>Genome Sequence of Boeremia exigua.</title>
        <authorList>
            <person name="Buettner E."/>
        </authorList>
    </citation>
    <scope>NUCLEOTIDE SEQUENCE</scope>
    <source>
        <strain evidence="1">CU02</strain>
    </source>
</reference>
<accession>A0ACC2IU93</accession>
<evidence type="ECO:0000313" key="1">
    <source>
        <dbReference type="EMBL" id="KAJ8118724.1"/>
    </source>
</evidence>
<organism evidence="1 2">
    <name type="scientific">Boeremia exigua</name>
    <dbReference type="NCBI Taxonomy" id="749465"/>
    <lineage>
        <taxon>Eukaryota</taxon>
        <taxon>Fungi</taxon>
        <taxon>Dikarya</taxon>
        <taxon>Ascomycota</taxon>
        <taxon>Pezizomycotina</taxon>
        <taxon>Dothideomycetes</taxon>
        <taxon>Pleosporomycetidae</taxon>
        <taxon>Pleosporales</taxon>
        <taxon>Pleosporineae</taxon>
        <taxon>Didymellaceae</taxon>
        <taxon>Boeremia</taxon>
    </lineage>
</organism>
<protein>
    <submittedName>
        <fullName evidence="1">Uncharacterized protein</fullName>
    </submittedName>
</protein>
<name>A0ACC2IU93_9PLEO</name>
<evidence type="ECO:0000313" key="2">
    <source>
        <dbReference type="Proteomes" id="UP001153331"/>
    </source>
</evidence>